<accession>A0A521CRS7</accession>
<dbReference type="SUPFAM" id="SSF51905">
    <property type="entry name" value="FAD/NAD(P)-binding domain"/>
    <property type="match status" value="1"/>
</dbReference>
<dbReference type="Proteomes" id="UP000319040">
    <property type="component" value="Unassembled WGS sequence"/>
</dbReference>
<dbReference type="AlphaFoldDB" id="A0A521CRS7"/>
<reference evidence="1 2" key="1">
    <citation type="submission" date="2017-05" db="EMBL/GenBank/DDBJ databases">
        <authorList>
            <person name="Varghese N."/>
            <person name="Submissions S."/>
        </authorList>
    </citation>
    <scope>NUCLEOTIDE SEQUENCE [LARGE SCALE GENOMIC DNA]</scope>
    <source>
        <strain evidence="1 2">DSM 27040</strain>
    </source>
</reference>
<keyword evidence="2" id="KW-1185">Reference proteome</keyword>
<dbReference type="Pfam" id="PF05834">
    <property type="entry name" value="Lycopene_cycl"/>
    <property type="match status" value="1"/>
</dbReference>
<gene>
    <name evidence="1" type="ORF">SAMN06265379_103406</name>
</gene>
<sequence>MQVDYIIAGSGCAGLSLLYRILHEPTLRHKKILVLDKGPKVHNDRTWCYWEKGEGAFESIVYHKWKTLQFFSTAFKKQFPLKHHQYKMIRGIDFYNYVLNYAGEFKNVVFKYEDIQKIDSKSGLPFVQTEQSIYNASYVFNSTALFHPKINTRNTLLQHFEGWVIKTADNVFDPDVGTLMDFRLKQHDGATFMYVLPSKPNEALVEYTLFSPERLPRQDYKKALKEYIKEELRIDDYELIHTEFGVIPMTLAKFSRHAKSTRNIVNIGTAGGFTKASSGYTFQFIQENTKSIVDALKKGHQPNLKLSLRDKIYQWYDRTLLEVLLSKKMSGKAIFSMLFKKVQPERILVFLGNKSSFLDDLIIMKSLPFMLFLKAGVRQLWFNK</sequence>
<protein>
    <submittedName>
        <fullName evidence="1">Lycopene beta-cyclase</fullName>
    </submittedName>
</protein>
<dbReference type="EMBL" id="FXTB01000003">
    <property type="protein sequence ID" value="SMO62085.1"/>
    <property type="molecule type" value="Genomic_DNA"/>
</dbReference>
<evidence type="ECO:0000313" key="2">
    <source>
        <dbReference type="Proteomes" id="UP000319040"/>
    </source>
</evidence>
<dbReference type="OrthoDB" id="24355at2"/>
<evidence type="ECO:0000313" key="1">
    <source>
        <dbReference type="EMBL" id="SMO62085.1"/>
    </source>
</evidence>
<organism evidence="1 2">
    <name type="scientific">Saccharicrinis carchari</name>
    <dbReference type="NCBI Taxonomy" id="1168039"/>
    <lineage>
        <taxon>Bacteria</taxon>
        <taxon>Pseudomonadati</taxon>
        <taxon>Bacteroidota</taxon>
        <taxon>Bacteroidia</taxon>
        <taxon>Marinilabiliales</taxon>
        <taxon>Marinilabiliaceae</taxon>
        <taxon>Saccharicrinis</taxon>
    </lineage>
</organism>
<name>A0A521CRS7_SACCC</name>
<dbReference type="InterPro" id="IPR036188">
    <property type="entry name" value="FAD/NAD-bd_sf"/>
</dbReference>
<dbReference type="Gene3D" id="3.50.50.60">
    <property type="entry name" value="FAD/NAD(P)-binding domain"/>
    <property type="match status" value="1"/>
</dbReference>
<dbReference type="RefSeq" id="WP_142533089.1">
    <property type="nucleotide sequence ID" value="NZ_FXTB01000003.1"/>
</dbReference>
<proteinExistence type="predicted"/>